<accession>A0A6A6YB87</accession>
<evidence type="ECO:0000313" key="3">
    <source>
        <dbReference type="Proteomes" id="UP000504636"/>
    </source>
</evidence>
<dbReference type="GeneID" id="54453373"/>
<evidence type="ECO:0000313" key="2">
    <source>
        <dbReference type="EMBL" id="KAF2805274.1"/>
    </source>
</evidence>
<evidence type="ECO:0000256" key="1">
    <source>
        <dbReference type="SAM" id="MobiDB-lite"/>
    </source>
</evidence>
<dbReference type="Proteomes" id="UP000504636">
    <property type="component" value="Unplaced"/>
</dbReference>
<dbReference type="RefSeq" id="XP_033572238.1">
    <property type="nucleotide sequence ID" value="XM_033712480.1"/>
</dbReference>
<gene>
    <name evidence="2 4" type="ORF">BDZ99DRAFT_116854</name>
</gene>
<evidence type="ECO:0000313" key="4">
    <source>
        <dbReference type="RefSeq" id="XP_033572238.1"/>
    </source>
</evidence>
<dbReference type="AlphaFoldDB" id="A0A6A6YB87"/>
<reference evidence="4" key="3">
    <citation type="submission" date="2025-04" db="UniProtKB">
        <authorList>
            <consortium name="RefSeq"/>
        </authorList>
    </citation>
    <scope>IDENTIFICATION</scope>
    <source>
        <strain evidence="4">CBS 304.34</strain>
    </source>
</reference>
<name>A0A6A6YB87_9PEZI</name>
<protein>
    <submittedName>
        <fullName evidence="2 4">Uncharacterized protein</fullName>
    </submittedName>
</protein>
<proteinExistence type="predicted"/>
<dbReference type="EMBL" id="MU003710">
    <property type="protein sequence ID" value="KAF2805274.1"/>
    <property type="molecule type" value="Genomic_DNA"/>
</dbReference>
<sequence length="192" mass="20434">MYNNNHCTSQSSSLALLGVLSSHTPRTSIDNPSRQAPQSTHALLPPSFPSPSCLAVQNPVVPIPCIISSLAFQHVLRCTPNSSSADPDPCPPPRTAPESQHVSAAKPPYNALCQRARWGGGLISHASGAHAGEGWGVRIPGCFSVCLVVCMMLAEVELQAGCMHVTSCHHLMGKGDRVMGRRVWRADGVRRA</sequence>
<reference evidence="4" key="2">
    <citation type="submission" date="2020-04" db="EMBL/GenBank/DDBJ databases">
        <authorList>
            <consortium name="NCBI Genome Project"/>
        </authorList>
    </citation>
    <scope>NUCLEOTIDE SEQUENCE</scope>
    <source>
        <strain evidence="4">CBS 304.34</strain>
    </source>
</reference>
<feature type="region of interest" description="Disordered" evidence="1">
    <location>
        <begin position="82"/>
        <end position="101"/>
    </location>
</feature>
<organism evidence="2">
    <name type="scientific">Mytilinidion resinicola</name>
    <dbReference type="NCBI Taxonomy" id="574789"/>
    <lineage>
        <taxon>Eukaryota</taxon>
        <taxon>Fungi</taxon>
        <taxon>Dikarya</taxon>
        <taxon>Ascomycota</taxon>
        <taxon>Pezizomycotina</taxon>
        <taxon>Dothideomycetes</taxon>
        <taxon>Pleosporomycetidae</taxon>
        <taxon>Mytilinidiales</taxon>
        <taxon>Mytilinidiaceae</taxon>
        <taxon>Mytilinidion</taxon>
    </lineage>
</organism>
<reference evidence="2 4" key="1">
    <citation type="journal article" date="2020" name="Stud. Mycol.">
        <title>101 Dothideomycetes genomes: a test case for predicting lifestyles and emergence of pathogens.</title>
        <authorList>
            <person name="Haridas S."/>
            <person name="Albert R."/>
            <person name="Binder M."/>
            <person name="Bloem J."/>
            <person name="Labutti K."/>
            <person name="Salamov A."/>
            <person name="Andreopoulos B."/>
            <person name="Baker S."/>
            <person name="Barry K."/>
            <person name="Bills G."/>
            <person name="Bluhm B."/>
            <person name="Cannon C."/>
            <person name="Castanera R."/>
            <person name="Culley D."/>
            <person name="Daum C."/>
            <person name="Ezra D."/>
            <person name="Gonzalez J."/>
            <person name="Henrissat B."/>
            <person name="Kuo A."/>
            <person name="Liang C."/>
            <person name="Lipzen A."/>
            <person name="Lutzoni F."/>
            <person name="Magnuson J."/>
            <person name="Mondo S."/>
            <person name="Nolan M."/>
            <person name="Ohm R."/>
            <person name="Pangilinan J."/>
            <person name="Park H.-J."/>
            <person name="Ramirez L."/>
            <person name="Alfaro M."/>
            <person name="Sun H."/>
            <person name="Tritt A."/>
            <person name="Yoshinaga Y."/>
            <person name="Zwiers L.-H."/>
            <person name="Turgeon B."/>
            <person name="Goodwin S."/>
            <person name="Spatafora J."/>
            <person name="Crous P."/>
            <person name="Grigoriev I."/>
        </authorList>
    </citation>
    <scope>NUCLEOTIDE SEQUENCE</scope>
    <source>
        <strain evidence="2 4">CBS 304.34</strain>
    </source>
</reference>
<keyword evidence="3" id="KW-1185">Reference proteome</keyword>